<accession>A0AAV3Q0F8</accession>
<reference evidence="1 2" key="1">
    <citation type="submission" date="2024-01" db="EMBL/GenBank/DDBJ databases">
        <title>The complete chloroplast genome sequence of Lithospermum erythrorhizon: insights into the phylogenetic relationship among Boraginaceae species and the maternal lineages of purple gromwells.</title>
        <authorList>
            <person name="Okada T."/>
            <person name="Watanabe K."/>
        </authorList>
    </citation>
    <scope>NUCLEOTIDE SEQUENCE [LARGE SCALE GENOMIC DNA]</scope>
</reference>
<dbReference type="AlphaFoldDB" id="A0AAV3Q0F8"/>
<evidence type="ECO:0000313" key="1">
    <source>
        <dbReference type="EMBL" id="GAA0157514.1"/>
    </source>
</evidence>
<evidence type="ECO:0008006" key="3">
    <source>
        <dbReference type="Google" id="ProtNLM"/>
    </source>
</evidence>
<evidence type="ECO:0000313" key="2">
    <source>
        <dbReference type="Proteomes" id="UP001454036"/>
    </source>
</evidence>
<protein>
    <recommendedName>
        <fullName evidence="3">DUF4283 domain-containing protein</fullName>
    </recommendedName>
</protein>
<gene>
    <name evidence="1" type="ORF">LIER_14766</name>
</gene>
<organism evidence="1 2">
    <name type="scientific">Lithospermum erythrorhizon</name>
    <name type="common">Purple gromwell</name>
    <name type="synonym">Lithospermum officinale var. erythrorhizon</name>
    <dbReference type="NCBI Taxonomy" id="34254"/>
    <lineage>
        <taxon>Eukaryota</taxon>
        <taxon>Viridiplantae</taxon>
        <taxon>Streptophyta</taxon>
        <taxon>Embryophyta</taxon>
        <taxon>Tracheophyta</taxon>
        <taxon>Spermatophyta</taxon>
        <taxon>Magnoliopsida</taxon>
        <taxon>eudicotyledons</taxon>
        <taxon>Gunneridae</taxon>
        <taxon>Pentapetalae</taxon>
        <taxon>asterids</taxon>
        <taxon>lamiids</taxon>
        <taxon>Boraginales</taxon>
        <taxon>Boraginaceae</taxon>
        <taxon>Boraginoideae</taxon>
        <taxon>Lithospermeae</taxon>
        <taxon>Lithospermum</taxon>
    </lineage>
</organism>
<proteinExistence type="predicted"/>
<name>A0AAV3Q0F8_LITER</name>
<comment type="caution">
    <text evidence="1">The sequence shown here is derived from an EMBL/GenBank/DDBJ whole genome shotgun (WGS) entry which is preliminary data.</text>
</comment>
<sequence length="140" mass="15854">MSYWALEDLSDDIVGCELSVCVKVHSDKNGFVSTQGFNLAMSKAWNCKGIRVQGSILQVFFLSENDKARVMNQGPWCFDNRGMKEEFFTKEVSGKVGDSFMGSDAVELRVDKQGNKFFRLCAKVMINAPLRRLVTLKKKR</sequence>
<dbReference type="EMBL" id="BAABME010003122">
    <property type="protein sequence ID" value="GAA0157514.1"/>
    <property type="molecule type" value="Genomic_DNA"/>
</dbReference>
<dbReference type="Proteomes" id="UP001454036">
    <property type="component" value="Unassembled WGS sequence"/>
</dbReference>
<keyword evidence="2" id="KW-1185">Reference proteome</keyword>